<evidence type="ECO:0000259" key="4">
    <source>
        <dbReference type="PROSITE" id="PS50075"/>
    </source>
</evidence>
<evidence type="ECO:0000256" key="3">
    <source>
        <dbReference type="SAM" id="Phobius"/>
    </source>
</evidence>
<dbReference type="Pfam" id="PF23562">
    <property type="entry name" value="AMP-binding_C_3"/>
    <property type="match status" value="1"/>
</dbReference>
<dbReference type="InterPro" id="IPR036736">
    <property type="entry name" value="ACP-like_sf"/>
</dbReference>
<dbReference type="Proteomes" id="UP001148614">
    <property type="component" value="Unassembled WGS sequence"/>
</dbReference>
<dbReference type="SUPFAM" id="SSF51735">
    <property type="entry name" value="NAD(P)-binding Rossmann-fold domains"/>
    <property type="match status" value="1"/>
</dbReference>
<keyword evidence="1" id="KW-0596">Phosphopantetheine</keyword>
<dbReference type="InterPro" id="IPR020845">
    <property type="entry name" value="AMP-binding_CS"/>
</dbReference>
<dbReference type="InterPro" id="IPR009081">
    <property type="entry name" value="PP-bd_ACP"/>
</dbReference>
<dbReference type="InterPro" id="IPR020806">
    <property type="entry name" value="PKS_PP-bd"/>
</dbReference>
<feature type="domain" description="Carrier" evidence="4">
    <location>
        <begin position="693"/>
        <end position="771"/>
    </location>
</feature>
<dbReference type="PROSITE" id="PS50075">
    <property type="entry name" value="CARRIER"/>
    <property type="match status" value="1"/>
</dbReference>
<sequence>MVHRAGSLVTLLAEASISTCQYSLTAITPTGTSSSTDDIHYRFGFLFFFWFSFLRYGLPAGVLKDMAHTFMLPTASTVLDNAWYSGQAAFGPLVEDYIFLPQPKRLEQKTNDDSVVRLQLTPVFYFRYLVIDNMAVSTASAQYGRRLLPHIIDDVAGQDPQRNILLTARSSDPKDGWAPMTFYDYANAINHCARDIVDRYGEAAEGHFPTIAYIGPQDARYLILVIAAVKAGYQALFISPRNSQQAQLNLFEATNCGILWYAEPFSQAVKPWLQEKKMQSLQVSSLPHWFPTEQVAHFPYDKTFEQAEWEPFVVMHTSGSTGLPKPVIARTGMIAISDAAQESGEWQGSRYWMNECQQRVKGLFMPMPLFHAAALYTFFHVSVYRNVTSILSIAEKPLSVELILECQENVNFEATFLPPSVLEDASHSEDSMSKLSRLEMIIFGGGNLARDAGDRLTIDYPVSIFNLINSTEFGTFPVYYHEDRESWAYFKFNSEHFGAEWRPYHDDAYELVIVRKDKKPGWQGFFYTFPELDEYSTKDLYKRHPTFPDFWIYYGRADNIIVFSNGEKLNPVTIEEIIQDHPGVAAALVIGSNKFQAGLIVEPVKHPEDDDEKQRFIDSVWVLVEKANSETVAHGQISQELITIASPDKPFLRSGKGTIQRAGTIQLYSEEIEKLYAEIENGSRLPTVKFDLSSEHTATASILQLFNSLGRQADLEPDTDFFAAGIDSLQVMNASRSLQASLGVNSSVLGARFIYRHPTPRRLAQYIVHRTNSNGTSNGTTNGISNGVVNGNSHDEYDMRVAKELYEKYTKDLVPGKAGRPVAPSQEQIVVLTGSTGGLGSYLLDQLIRNPTVKSVVCLNRAKDGGARQQEKQRKERGFEWDSEHLRKIAHYHADLSKDMLGLSQDVYETLQREAHRIIHNAWPVNFNISTETFEPQLRGVRRLADFAATAEHRVAVVFISSIGTVYQWDTNRSPVPEERMEDWTLPSNSYGRSKMAGSLILDDTAVVGNFPAASIRVGQIAGPETQAGMWNKNEWFPSIIASSLYMGLLPRDLGSNNRIDWVPVERVARLVLDVAGVATGKRIETSEINGYFHAINPSATTWEDIAPSVQKYYGDRIKHRMSWQEWVERLENSSSMETEVSANPGLKLIDTYRGLALGAEPVILDLRRTNEVSNAMAEAPVISPQLVTQWCRQWDF</sequence>
<dbReference type="PROSITE" id="PS00455">
    <property type="entry name" value="AMP_BINDING"/>
    <property type="match status" value="1"/>
</dbReference>
<dbReference type="Pfam" id="PF00501">
    <property type="entry name" value="AMP-binding"/>
    <property type="match status" value="1"/>
</dbReference>
<dbReference type="AlphaFoldDB" id="A0A9W8TI49"/>
<comment type="caution">
    <text evidence="5">The sequence shown here is derived from an EMBL/GenBank/DDBJ whole genome shotgun (WGS) entry which is preliminary data.</text>
</comment>
<dbReference type="InterPro" id="IPR006162">
    <property type="entry name" value="Ppantetheine_attach_site"/>
</dbReference>
<protein>
    <recommendedName>
        <fullName evidence="4">Carrier domain-containing protein</fullName>
    </recommendedName>
</protein>
<keyword evidence="3" id="KW-0812">Transmembrane</keyword>
<dbReference type="SUPFAM" id="SSF56801">
    <property type="entry name" value="Acetyl-CoA synthetase-like"/>
    <property type="match status" value="1"/>
</dbReference>
<dbReference type="InterPro" id="IPR036291">
    <property type="entry name" value="NAD(P)-bd_dom_sf"/>
</dbReference>
<dbReference type="Pfam" id="PF00550">
    <property type="entry name" value="PP-binding"/>
    <property type="match status" value="1"/>
</dbReference>
<dbReference type="InterPro" id="IPR051414">
    <property type="entry name" value="Adenylate-forming_Reductase"/>
</dbReference>
<keyword evidence="6" id="KW-1185">Reference proteome</keyword>
<reference evidence="5" key="1">
    <citation type="submission" date="2022-07" db="EMBL/GenBank/DDBJ databases">
        <title>Genome Sequence of Xylaria arbuscula.</title>
        <authorList>
            <person name="Buettner E."/>
        </authorList>
    </citation>
    <scope>NUCLEOTIDE SEQUENCE</scope>
    <source>
        <strain evidence="5">VT107</strain>
    </source>
</reference>
<evidence type="ECO:0000256" key="1">
    <source>
        <dbReference type="ARBA" id="ARBA00022450"/>
    </source>
</evidence>
<dbReference type="Gene3D" id="1.10.1200.10">
    <property type="entry name" value="ACP-like"/>
    <property type="match status" value="1"/>
</dbReference>
<dbReference type="SMART" id="SM00823">
    <property type="entry name" value="PKS_PP"/>
    <property type="match status" value="1"/>
</dbReference>
<dbReference type="PANTHER" id="PTHR43439:SF2">
    <property type="entry name" value="ENZYME, PUTATIVE (JCVI)-RELATED"/>
    <property type="match status" value="1"/>
</dbReference>
<evidence type="ECO:0000313" key="5">
    <source>
        <dbReference type="EMBL" id="KAJ3562061.1"/>
    </source>
</evidence>
<keyword evidence="3" id="KW-1133">Transmembrane helix</keyword>
<dbReference type="EMBL" id="JANPWZ010001961">
    <property type="protein sequence ID" value="KAJ3562061.1"/>
    <property type="molecule type" value="Genomic_DNA"/>
</dbReference>
<organism evidence="5 6">
    <name type="scientific">Xylaria arbuscula</name>
    <dbReference type="NCBI Taxonomy" id="114810"/>
    <lineage>
        <taxon>Eukaryota</taxon>
        <taxon>Fungi</taxon>
        <taxon>Dikarya</taxon>
        <taxon>Ascomycota</taxon>
        <taxon>Pezizomycotina</taxon>
        <taxon>Sordariomycetes</taxon>
        <taxon>Xylariomycetidae</taxon>
        <taxon>Xylariales</taxon>
        <taxon>Xylariaceae</taxon>
        <taxon>Xylaria</taxon>
    </lineage>
</organism>
<keyword evidence="3" id="KW-0472">Membrane</keyword>
<accession>A0A9W8TI49</accession>
<dbReference type="SUPFAM" id="SSF47336">
    <property type="entry name" value="ACP-like"/>
    <property type="match status" value="1"/>
</dbReference>
<dbReference type="VEuPathDB" id="FungiDB:F4678DRAFT_461874"/>
<feature type="transmembrane region" description="Helical" evidence="3">
    <location>
        <begin position="41"/>
        <end position="58"/>
    </location>
</feature>
<dbReference type="Gene3D" id="3.40.50.720">
    <property type="entry name" value="NAD(P)-binding Rossmann-like Domain"/>
    <property type="match status" value="1"/>
</dbReference>
<dbReference type="PROSITE" id="PS00012">
    <property type="entry name" value="PHOSPHOPANTETHEINE"/>
    <property type="match status" value="1"/>
</dbReference>
<proteinExistence type="predicted"/>
<keyword evidence="2" id="KW-0597">Phosphoprotein</keyword>
<dbReference type="InterPro" id="IPR042099">
    <property type="entry name" value="ANL_N_sf"/>
</dbReference>
<dbReference type="GO" id="GO:0031177">
    <property type="term" value="F:phosphopantetheine binding"/>
    <property type="evidence" value="ECO:0007669"/>
    <property type="project" value="InterPro"/>
</dbReference>
<gene>
    <name evidence="5" type="ORF">NPX13_g8706</name>
</gene>
<evidence type="ECO:0000313" key="6">
    <source>
        <dbReference type="Proteomes" id="UP001148614"/>
    </source>
</evidence>
<dbReference type="Pfam" id="PF07993">
    <property type="entry name" value="NAD_binding_4"/>
    <property type="match status" value="1"/>
</dbReference>
<dbReference type="PANTHER" id="PTHR43439">
    <property type="entry name" value="PHENYLACETATE-COENZYME A LIGASE"/>
    <property type="match status" value="1"/>
</dbReference>
<dbReference type="Gene3D" id="3.40.50.12780">
    <property type="entry name" value="N-terminal domain of ligase-like"/>
    <property type="match status" value="1"/>
</dbReference>
<dbReference type="InterPro" id="IPR013120">
    <property type="entry name" value="FAR_NAD-bd"/>
</dbReference>
<evidence type="ECO:0000256" key="2">
    <source>
        <dbReference type="ARBA" id="ARBA00022553"/>
    </source>
</evidence>
<name>A0A9W8TI49_9PEZI</name>
<dbReference type="InterPro" id="IPR000873">
    <property type="entry name" value="AMP-dep_synth/lig_dom"/>
</dbReference>